<dbReference type="PANTHER" id="PTHR34070">
    <property type="entry name" value="ARMADILLO-TYPE FOLD"/>
    <property type="match status" value="1"/>
</dbReference>
<comment type="caution">
    <text evidence="1">The sequence shown here is derived from an EMBL/GenBank/DDBJ whole genome shotgun (WGS) entry which is preliminary data.</text>
</comment>
<protein>
    <recommendedName>
        <fullName evidence="3">6-O-methylguanine DNA methyltransferase</fullName>
    </recommendedName>
</protein>
<dbReference type="Proteomes" id="UP000182835">
    <property type="component" value="Unassembled WGS sequence"/>
</dbReference>
<dbReference type="Pfam" id="PF08713">
    <property type="entry name" value="DNA_alkylation"/>
    <property type="match status" value="1"/>
</dbReference>
<reference evidence="1 2" key="1">
    <citation type="submission" date="2014-12" db="EMBL/GenBank/DDBJ databases">
        <title>Draft genome sequences of 29 type strains of Enterococci.</title>
        <authorList>
            <person name="Zhong Z."/>
            <person name="Sun Z."/>
            <person name="Liu W."/>
            <person name="Zhang W."/>
            <person name="Zhang H."/>
        </authorList>
    </citation>
    <scope>NUCLEOTIDE SEQUENCE [LARGE SCALE GENOMIC DNA]</scope>
    <source>
        <strain evidence="1 2">DSM 21207</strain>
    </source>
</reference>
<dbReference type="CDD" id="cd07064">
    <property type="entry name" value="AlkD_like_1"/>
    <property type="match status" value="1"/>
</dbReference>
<dbReference type="Gene3D" id="1.20.1660.10">
    <property type="entry name" value="Hypothetical protein (EF3068)"/>
    <property type="match status" value="1"/>
</dbReference>
<dbReference type="InterPro" id="IPR014825">
    <property type="entry name" value="DNA_alkylation"/>
</dbReference>
<name>A0A1L8R844_9ENTE</name>
<dbReference type="OrthoDB" id="9775346at2"/>
<organism evidence="1 2">
    <name type="scientific">Enterococcus canintestini</name>
    <dbReference type="NCBI Taxonomy" id="317010"/>
    <lineage>
        <taxon>Bacteria</taxon>
        <taxon>Bacillati</taxon>
        <taxon>Bacillota</taxon>
        <taxon>Bacilli</taxon>
        <taxon>Lactobacillales</taxon>
        <taxon>Enterococcaceae</taxon>
        <taxon>Enterococcus</taxon>
    </lineage>
</organism>
<evidence type="ECO:0000313" key="1">
    <source>
        <dbReference type="EMBL" id="OJG15929.1"/>
    </source>
</evidence>
<dbReference type="RefSeq" id="WP_071864289.1">
    <property type="nucleotide sequence ID" value="NZ_JBHLVQ010000013.1"/>
</dbReference>
<gene>
    <name evidence="1" type="ORF">RU96_GL001906</name>
</gene>
<dbReference type="PANTHER" id="PTHR34070:SF1">
    <property type="entry name" value="DNA ALKYLATION REPAIR PROTEIN"/>
    <property type="match status" value="1"/>
</dbReference>
<dbReference type="InterPro" id="IPR016024">
    <property type="entry name" value="ARM-type_fold"/>
</dbReference>
<dbReference type="STRING" id="317010.RU96_GL001906"/>
<sequence length="218" mass="25860">MSRLSFDPDPIKATPMAKYMKNKFLFLGVQKPLRAKAEKELLKESLTWSVAKLQTEIFYYYQLEAREYQYLAIDLFNQNVLRLNLEELAEYVPLVATKEWWDSIDAWRKGFNDYIKAYPESLTEVFSWFYQAEDFWLRRISITLQLQSKIKTDLSLLEQAILFDQQTPEFFIQKAIGWALREYIKTNPVYVTNFIAQNNLSRLAVREGSKHLKKASKK</sequence>
<dbReference type="AlphaFoldDB" id="A0A1L8R844"/>
<evidence type="ECO:0000313" key="2">
    <source>
        <dbReference type="Proteomes" id="UP000182835"/>
    </source>
</evidence>
<accession>A0A1L8R844</accession>
<dbReference type="EMBL" id="JXKG01000004">
    <property type="protein sequence ID" value="OJG15929.1"/>
    <property type="molecule type" value="Genomic_DNA"/>
</dbReference>
<proteinExistence type="predicted"/>
<evidence type="ECO:0008006" key="3">
    <source>
        <dbReference type="Google" id="ProtNLM"/>
    </source>
</evidence>
<dbReference type="SUPFAM" id="SSF48371">
    <property type="entry name" value="ARM repeat"/>
    <property type="match status" value="1"/>
</dbReference>
<dbReference type="Gene3D" id="1.25.40.290">
    <property type="entry name" value="ARM repeat domains"/>
    <property type="match status" value="1"/>
</dbReference>